<dbReference type="AlphaFoldDB" id="A0A0G0Y1T8"/>
<organism evidence="1 2">
    <name type="scientific">Candidatus Amesbacteria bacterium GW2011_GWA2_42_12</name>
    <dbReference type="NCBI Taxonomy" id="1618356"/>
    <lineage>
        <taxon>Bacteria</taxon>
        <taxon>Candidatus Amesiibacteriota</taxon>
    </lineage>
</organism>
<dbReference type="EMBL" id="LCCN01000034">
    <property type="protein sequence ID" value="KKS30612.1"/>
    <property type="molecule type" value="Genomic_DNA"/>
</dbReference>
<sequence length="35" mass="3804">MLTDLKQIAQTAIGVDDTTTSRDVTSGLVWIKLRG</sequence>
<dbReference type="Proteomes" id="UP000034160">
    <property type="component" value="Unassembled WGS sequence"/>
</dbReference>
<reference evidence="1 2" key="1">
    <citation type="journal article" date="2015" name="Nature">
        <title>rRNA introns, odd ribosomes, and small enigmatic genomes across a large radiation of phyla.</title>
        <authorList>
            <person name="Brown C.T."/>
            <person name="Hug L.A."/>
            <person name="Thomas B.C."/>
            <person name="Sharon I."/>
            <person name="Castelle C.J."/>
            <person name="Singh A."/>
            <person name="Wilkins M.J."/>
            <person name="Williams K.H."/>
            <person name="Banfield J.F."/>
        </authorList>
    </citation>
    <scope>NUCLEOTIDE SEQUENCE [LARGE SCALE GENOMIC DNA]</scope>
</reference>
<dbReference type="STRING" id="1618356.UU93_C0034G0009"/>
<protein>
    <submittedName>
        <fullName evidence="1">Uncharacterized protein</fullName>
    </submittedName>
</protein>
<proteinExistence type="predicted"/>
<gene>
    <name evidence="1" type="ORF">UU93_C0034G0009</name>
</gene>
<evidence type="ECO:0000313" key="2">
    <source>
        <dbReference type="Proteomes" id="UP000034160"/>
    </source>
</evidence>
<comment type="caution">
    <text evidence="1">The sequence shown here is derived from an EMBL/GenBank/DDBJ whole genome shotgun (WGS) entry which is preliminary data.</text>
</comment>
<accession>A0A0G0Y1T8</accession>
<name>A0A0G0Y1T8_9BACT</name>
<evidence type="ECO:0000313" key="1">
    <source>
        <dbReference type="EMBL" id="KKS30612.1"/>
    </source>
</evidence>